<dbReference type="InterPro" id="IPR011012">
    <property type="entry name" value="Longin-like_dom_sf"/>
</dbReference>
<sequence length="220" mass="24849">MSSTYYFAIVGTNDSPLYETELGVQRDESKYLNQCIFHAALDLVDATSAPRSDDPHYRSSVSSSRGSAWDVPTPRRPTDQHSHGQSTVRHATDRRLQHGDMPEPESAVGRTEWDSAQRQLDRDWCSIDESGGSTIDDAHNPFADYVDHDNKLEAKLIGQQQQQAKKMTACQMQYSRDNELWVSNRLKQSGIVQPASAEEDNDDMDKNRVHLLVHDRSNSS</sequence>
<dbReference type="OrthoDB" id="10253254at2759"/>
<keyword evidence="3" id="KW-1185">Reference proteome</keyword>
<accession>A0A9W8GUK8</accession>
<organism evidence="2 3">
    <name type="scientific">Coemansia pectinata</name>
    <dbReference type="NCBI Taxonomy" id="1052879"/>
    <lineage>
        <taxon>Eukaryota</taxon>
        <taxon>Fungi</taxon>
        <taxon>Fungi incertae sedis</taxon>
        <taxon>Zoopagomycota</taxon>
        <taxon>Kickxellomycotina</taxon>
        <taxon>Kickxellomycetes</taxon>
        <taxon>Kickxellales</taxon>
        <taxon>Kickxellaceae</taxon>
        <taxon>Coemansia</taxon>
    </lineage>
</organism>
<feature type="region of interest" description="Disordered" evidence="1">
    <location>
        <begin position="48"/>
        <end position="115"/>
    </location>
</feature>
<evidence type="ECO:0000313" key="3">
    <source>
        <dbReference type="Proteomes" id="UP001140011"/>
    </source>
</evidence>
<dbReference type="EMBL" id="JANBUH010000623">
    <property type="protein sequence ID" value="KAJ2750134.1"/>
    <property type="molecule type" value="Genomic_DNA"/>
</dbReference>
<evidence type="ECO:0008006" key="4">
    <source>
        <dbReference type="Google" id="ProtNLM"/>
    </source>
</evidence>
<dbReference type="GO" id="GO:0006888">
    <property type="term" value="P:endoplasmic reticulum to Golgi vesicle-mediated transport"/>
    <property type="evidence" value="ECO:0007669"/>
    <property type="project" value="InterPro"/>
</dbReference>
<gene>
    <name evidence="2" type="ORF">GGI19_005281</name>
</gene>
<evidence type="ECO:0000256" key="1">
    <source>
        <dbReference type="SAM" id="MobiDB-lite"/>
    </source>
</evidence>
<dbReference type="Proteomes" id="UP001140011">
    <property type="component" value="Unassembled WGS sequence"/>
</dbReference>
<dbReference type="GO" id="GO:0005737">
    <property type="term" value="C:cytoplasm"/>
    <property type="evidence" value="ECO:0007669"/>
    <property type="project" value="GOC"/>
</dbReference>
<dbReference type="SUPFAM" id="SSF64356">
    <property type="entry name" value="SNARE-like"/>
    <property type="match status" value="1"/>
</dbReference>
<reference evidence="2" key="1">
    <citation type="submission" date="2022-07" db="EMBL/GenBank/DDBJ databases">
        <title>Phylogenomic reconstructions and comparative analyses of Kickxellomycotina fungi.</title>
        <authorList>
            <person name="Reynolds N.K."/>
            <person name="Stajich J.E."/>
            <person name="Barry K."/>
            <person name="Grigoriev I.V."/>
            <person name="Crous P."/>
            <person name="Smith M.E."/>
        </authorList>
    </citation>
    <scope>NUCLEOTIDE SEQUENCE</scope>
    <source>
        <strain evidence="2">BCRC 34297</strain>
    </source>
</reference>
<feature type="compositionally biased region" description="Low complexity" evidence="1">
    <location>
        <begin position="58"/>
        <end position="67"/>
    </location>
</feature>
<feature type="compositionally biased region" description="Basic and acidic residues" evidence="1">
    <location>
        <begin position="90"/>
        <end position="101"/>
    </location>
</feature>
<dbReference type="AlphaFoldDB" id="A0A9W8GUK8"/>
<name>A0A9W8GUK8_9FUNG</name>
<comment type="caution">
    <text evidence="2">The sequence shown here is derived from an EMBL/GenBank/DDBJ whole genome shotgun (WGS) entry which is preliminary data.</text>
</comment>
<dbReference type="Pfam" id="PF04628">
    <property type="entry name" value="Sedlin_N"/>
    <property type="match status" value="1"/>
</dbReference>
<proteinExistence type="predicted"/>
<protein>
    <recommendedName>
        <fullName evidence="4">Sedlin</fullName>
    </recommendedName>
</protein>
<dbReference type="InterPro" id="IPR006722">
    <property type="entry name" value="Sedlin"/>
</dbReference>
<evidence type="ECO:0000313" key="2">
    <source>
        <dbReference type="EMBL" id="KAJ2750134.1"/>
    </source>
</evidence>
<dbReference type="Gene3D" id="3.30.450.70">
    <property type="match status" value="1"/>
</dbReference>